<sequence length="96" mass="10992">MQKEQETTESSDEKTNYLLHKFKIEITIEPESPDTDSITVDKAAEINNDSNNLSDEEQNEGLNAENSLINDCEIDTSLRCVISYNEEKNNKKIQRP</sequence>
<evidence type="ECO:0000313" key="1">
    <source>
        <dbReference type="EMBL" id="CAG4981675.1"/>
    </source>
</evidence>
<dbReference type="EMBL" id="CAJQZP010000738">
    <property type="protein sequence ID" value="CAG4981675.1"/>
    <property type="molecule type" value="Genomic_DNA"/>
</dbReference>
<reference evidence="1" key="1">
    <citation type="submission" date="2021-04" db="EMBL/GenBank/DDBJ databases">
        <authorList>
            <person name="Tunstrom K."/>
        </authorList>
    </citation>
    <scope>NUCLEOTIDE SEQUENCE</scope>
</reference>
<proteinExistence type="predicted"/>
<evidence type="ECO:0000313" key="2">
    <source>
        <dbReference type="Proteomes" id="UP000691718"/>
    </source>
</evidence>
<accession>A0A8S3WUE1</accession>
<name>A0A8S3WUE1_PARAO</name>
<comment type="caution">
    <text evidence="1">The sequence shown here is derived from an EMBL/GenBank/DDBJ whole genome shotgun (WGS) entry which is preliminary data.</text>
</comment>
<keyword evidence="2" id="KW-1185">Reference proteome</keyword>
<dbReference type="Proteomes" id="UP000691718">
    <property type="component" value="Unassembled WGS sequence"/>
</dbReference>
<dbReference type="AlphaFoldDB" id="A0A8S3WUE1"/>
<protein>
    <submittedName>
        <fullName evidence="1">(apollo) hypothetical protein</fullName>
    </submittedName>
</protein>
<organism evidence="1 2">
    <name type="scientific">Parnassius apollo</name>
    <name type="common">Apollo butterfly</name>
    <name type="synonym">Papilio apollo</name>
    <dbReference type="NCBI Taxonomy" id="110799"/>
    <lineage>
        <taxon>Eukaryota</taxon>
        <taxon>Metazoa</taxon>
        <taxon>Ecdysozoa</taxon>
        <taxon>Arthropoda</taxon>
        <taxon>Hexapoda</taxon>
        <taxon>Insecta</taxon>
        <taxon>Pterygota</taxon>
        <taxon>Neoptera</taxon>
        <taxon>Endopterygota</taxon>
        <taxon>Lepidoptera</taxon>
        <taxon>Glossata</taxon>
        <taxon>Ditrysia</taxon>
        <taxon>Papilionoidea</taxon>
        <taxon>Papilionidae</taxon>
        <taxon>Parnassiinae</taxon>
        <taxon>Parnassini</taxon>
        <taxon>Parnassius</taxon>
        <taxon>Parnassius</taxon>
    </lineage>
</organism>
<gene>
    <name evidence="1" type="ORF">PAPOLLO_LOCUS10280</name>
</gene>